<sequence length="130" mass="14370">MLRPTTYRFSSSSRSRVMTPPIPSSSYSPPLFDCSFTLPFSLRFVSFLAAFLIILFLSVSSCFAQSWLSVRSMVSLPGSVWYPALLRSVSFVPCLRHPASPSPDILNRRGLNSSISSEPSLASQLLCRLS</sequence>
<comment type="caution">
    <text evidence="3">The sequence shown here is derived from an EMBL/GenBank/DDBJ whole genome shotgun (WGS) entry which is preliminary data.</text>
</comment>
<accession>A0A5B7IQJ1</accession>
<dbReference type="AlphaFoldDB" id="A0A5B7IQJ1"/>
<reference evidence="3 4" key="1">
    <citation type="submission" date="2019-05" db="EMBL/GenBank/DDBJ databases">
        <title>Another draft genome of Portunus trituberculatus and its Hox gene families provides insights of decapod evolution.</title>
        <authorList>
            <person name="Jeong J.-H."/>
            <person name="Song I."/>
            <person name="Kim S."/>
            <person name="Choi T."/>
            <person name="Kim D."/>
            <person name="Ryu S."/>
            <person name="Kim W."/>
        </authorList>
    </citation>
    <scope>NUCLEOTIDE SEQUENCE [LARGE SCALE GENOMIC DNA]</scope>
    <source>
        <tissue evidence="3">Muscle</tissue>
    </source>
</reference>
<dbReference type="EMBL" id="VSRR010075606">
    <property type="protein sequence ID" value="MPC87791.1"/>
    <property type="molecule type" value="Genomic_DNA"/>
</dbReference>
<gene>
    <name evidence="3" type="ORF">E2C01_082664</name>
</gene>
<feature type="region of interest" description="Disordered" evidence="1">
    <location>
        <begin position="1"/>
        <end position="21"/>
    </location>
</feature>
<evidence type="ECO:0000313" key="4">
    <source>
        <dbReference type="Proteomes" id="UP000324222"/>
    </source>
</evidence>
<keyword evidence="2" id="KW-0472">Membrane</keyword>
<evidence type="ECO:0000256" key="1">
    <source>
        <dbReference type="SAM" id="MobiDB-lite"/>
    </source>
</evidence>
<name>A0A5B7IQJ1_PORTR</name>
<keyword evidence="2" id="KW-1133">Transmembrane helix</keyword>
<protein>
    <submittedName>
        <fullName evidence="3">Uncharacterized protein</fullName>
    </submittedName>
</protein>
<evidence type="ECO:0000256" key="2">
    <source>
        <dbReference type="SAM" id="Phobius"/>
    </source>
</evidence>
<organism evidence="3 4">
    <name type="scientific">Portunus trituberculatus</name>
    <name type="common">Swimming crab</name>
    <name type="synonym">Neptunus trituberculatus</name>
    <dbReference type="NCBI Taxonomy" id="210409"/>
    <lineage>
        <taxon>Eukaryota</taxon>
        <taxon>Metazoa</taxon>
        <taxon>Ecdysozoa</taxon>
        <taxon>Arthropoda</taxon>
        <taxon>Crustacea</taxon>
        <taxon>Multicrustacea</taxon>
        <taxon>Malacostraca</taxon>
        <taxon>Eumalacostraca</taxon>
        <taxon>Eucarida</taxon>
        <taxon>Decapoda</taxon>
        <taxon>Pleocyemata</taxon>
        <taxon>Brachyura</taxon>
        <taxon>Eubrachyura</taxon>
        <taxon>Portunoidea</taxon>
        <taxon>Portunidae</taxon>
        <taxon>Portuninae</taxon>
        <taxon>Portunus</taxon>
    </lineage>
</organism>
<proteinExistence type="predicted"/>
<feature type="transmembrane region" description="Helical" evidence="2">
    <location>
        <begin position="40"/>
        <end position="64"/>
    </location>
</feature>
<keyword evidence="4" id="KW-1185">Reference proteome</keyword>
<dbReference type="Proteomes" id="UP000324222">
    <property type="component" value="Unassembled WGS sequence"/>
</dbReference>
<evidence type="ECO:0000313" key="3">
    <source>
        <dbReference type="EMBL" id="MPC87791.1"/>
    </source>
</evidence>
<keyword evidence="2" id="KW-0812">Transmembrane</keyword>